<feature type="domain" description="Tyrosine specific protein phosphatases" evidence="6">
    <location>
        <begin position="47"/>
        <end position="105"/>
    </location>
</feature>
<dbReference type="SUPFAM" id="SSF52799">
    <property type="entry name" value="(Phosphotyrosine protein) phosphatases II"/>
    <property type="match status" value="1"/>
</dbReference>
<name>A0A0C2XEY9_HEBCY</name>
<gene>
    <name evidence="7" type="ORF">M413DRAFT_449062</name>
</gene>
<evidence type="ECO:0000313" key="8">
    <source>
        <dbReference type="Proteomes" id="UP000053424"/>
    </source>
</evidence>
<evidence type="ECO:0000256" key="1">
    <source>
        <dbReference type="ARBA" id="ARBA00008601"/>
    </source>
</evidence>
<feature type="domain" description="Tyrosine-protein phosphatase" evidence="5">
    <location>
        <begin position="1"/>
        <end position="127"/>
    </location>
</feature>
<dbReference type="InterPro" id="IPR016130">
    <property type="entry name" value="Tyr_Pase_AS"/>
</dbReference>
<evidence type="ECO:0000313" key="7">
    <source>
        <dbReference type="EMBL" id="KIM36508.1"/>
    </source>
</evidence>
<dbReference type="InterPro" id="IPR020422">
    <property type="entry name" value="TYR_PHOSPHATASE_DUAL_dom"/>
</dbReference>
<dbReference type="EMBL" id="KN831804">
    <property type="protein sequence ID" value="KIM36508.1"/>
    <property type="molecule type" value="Genomic_DNA"/>
</dbReference>
<dbReference type="GO" id="GO:0043409">
    <property type="term" value="P:negative regulation of MAPK cascade"/>
    <property type="evidence" value="ECO:0007669"/>
    <property type="project" value="TreeGrafter"/>
</dbReference>
<dbReference type="Proteomes" id="UP000053424">
    <property type="component" value="Unassembled WGS sequence"/>
</dbReference>
<dbReference type="GO" id="GO:0017017">
    <property type="term" value="F:MAP kinase tyrosine/serine/threonine phosphatase activity"/>
    <property type="evidence" value="ECO:0007669"/>
    <property type="project" value="TreeGrafter"/>
</dbReference>
<dbReference type="PANTHER" id="PTHR10159">
    <property type="entry name" value="DUAL SPECIFICITY PROTEIN PHOSPHATASE"/>
    <property type="match status" value="1"/>
</dbReference>
<sequence length="144" mass="16066">MDASTLRSHNITHIIQVLDVPWNPLSDKDGFNLYKIEIMDEKTVDIRPYLEGASSHIERALRAGRNVLVHCQQGVSRSASIVIAYLIRYHNMSYESASSLVRHKRACVKPNSGFVHALHEWEGAWKGVGSGVGGRPGIARRFTS</sequence>
<dbReference type="PROSITE" id="PS50054">
    <property type="entry name" value="TYR_PHOSPHATASE_DUAL"/>
    <property type="match status" value="1"/>
</dbReference>
<dbReference type="GO" id="GO:0008330">
    <property type="term" value="F:protein tyrosine/threonine phosphatase activity"/>
    <property type="evidence" value="ECO:0007669"/>
    <property type="project" value="TreeGrafter"/>
</dbReference>
<dbReference type="InterPro" id="IPR000387">
    <property type="entry name" value="Tyr_Pase_dom"/>
</dbReference>
<dbReference type="InterPro" id="IPR029021">
    <property type="entry name" value="Prot-tyrosine_phosphatase-like"/>
</dbReference>
<dbReference type="GO" id="GO:0033550">
    <property type="term" value="F:MAP kinase tyrosine phosphatase activity"/>
    <property type="evidence" value="ECO:0007669"/>
    <property type="project" value="TreeGrafter"/>
</dbReference>
<comment type="similarity">
    <text evidence="1">Belongs to the protein-tyrosine phosphatase family. Non-receptor class dual specificity subfamily.</text>
</comment>
<evidence type="ECO:0000259" key="5">
    <source>
        <dbReference type="PROSITE" id="PS50054"/>
    </source>
</evidence>
<dbReference type="AlphaFoldDB" id="A0A0C2XEY9"/>
<reference evidence="8" key="2">
    <citation type="submission" date="2015-01" db="EMBL/GenBank/DDBJ databases">
        <title>Evolutionary Origins and Diversification of the Mycorrhizal Mutualists.</title>
        <authorList>
            <consortium name="DOE Joint Genome Institute"/>
            <consortium name="Mycorrhizal Genomics Consortium"/>
            <person name="Kohler A."/>
            <person name="Kuo A."/>
            <person name="Nagy L.G."/>
            <person name="Floudas D."/>
            <person name="Copeland A."/>
            <person name="Barry K.W."/>
            <person name="Cichocki N."/>
            <person name="Veneault-Fourrey C."/>
            <person name="LaButti K."/>
            <person name="Lindquist E.A."/>
            <person name="Lipzen A."/>
            <person name="Lundell T."/>
            <person name="Morin E."/>
            <person name="Murat C."/>
            <person name="Riley R."/>
            <person name="Ohm R."/>
            <person name="Sun H."/>
            <person name="Tunlid A."/>
            <person name="Henrissat B."/>
            <person name="Grigoriev I.V."/>
            <person name="Hibbett D.S."/>
            <person name="Martin F."/>
        </authorList>
    </citation>
    <scope>NUCLEOTIDE SEQUENCE [LARGE SCALE GENOMIC DNA]</scope>
    <source>
        <strain evidence="8">h7</strain>
    </source>
</reference>
<dbReference type="SMART" id="SM00195">
    <property type="entry name" value="DSPc"/>
    <property type="match status" value="1"/>
</dbReference>
<dbReference type="InterPro" id="IPR000340">
    <property type="entry name" value="Dual-sp_phosphatase_cat-dom"/>
</dbReference>
<dbReference type="OrthoDB" id="273181at2759"/>
<reference evidence="7 8" key="1">
    <citation type="submission" date="2014-04" db="EMBL/GenBank/DDBJ databases">
        <authorList>
            <consortium name="DOE Joint Genome Institute"/>
            <person name="Kuo A."/>
            <person name="Gay G."/>
            <person name="Dore J."/>
            <person name="Kohler A."/>
            <person name="Nagy L.G."/>
            <person name="Floudas D."/>
            <person name="Copeland A."/>
            <person name="Barry K.W."/>
            <person name="Cichocki N."/>
            <person name="Veneault-Fourrey C."/>
            <person name="LaButti K."/>
            <person name="Lindquist E.A."/>
            <person name="Lipzen A."/>
            <person name="Lundell T."/>
            <person name="Morin E."/>
            <person name="Murat C."/>
            <person name="Sun H."/>
            <person name="Tunlid A."/>
            <person name="Henrissat B."/>
            <person name="Grigoriev I.V."/>
            <person name="Hibbett D.S."/>
            <person name="Martin F."/>
            <person name="Nordberg H.P."/>
            <person name="Cantor M.N."/>
            <person name="Hua S.X."/>
        </authorList>
    </citation>
    <scope>NUCLEOTIDE SEQUENCE [LARGE SCALE GENOMIC DNA]</scope>
    <source>
        <strain evidence="8">h7</strain>
    </source>
</reference>
<dbReference type="HOGENOM" id="CLU_027074_11_9_1"/>
<dbReference type="CDD" id="cd14498">
    <property type="entry name" value="DSP"/>
    <property type="match status" value="1"/>
</dbReference>
<dbReference type="PROSITE" id="PS00383">
    <property type="entry name" value="TYR_PHOSPHATASE_1"/>
    <property type="match status" value="1"/>
</dbReference>
<evidence type="ECO:0000259" key="6">
    <source>
        <dbReference type="PROSITE" id="PS50056"/>
    </source>
</evidence>
<accession>A0A0C2XEY9</accession>
<evidence type="ECO:0000256" key="4">
    <source>
        <dbReference type="ARBA" id="ARBA00022912"/>
    </source>
</evidence>
<protein>
    <recommendedName>
        <fullName evidence="2">protein-tyrosine-phosphatase</fullName>
        <ecNumber evidence="2">3.1.3.48</ecNumber>
    </recommendedName>
</protein>
<dbReference type="PANTHER" id="PTHR10159:SF519">
    <property type="entry name" value="DUAL SPECIFICITY PROTEIN PHOSPHATASE MPK3"/>
    <property type="match status" value="1"/>
</dbReference>
<dbReference type="Gene3D" id="3.90.190.10">
    <property type="entry name" value="Protein tyrosine phosphatase superfamily"/>
    <property type="match status" value="1"/>
</dbReference>
<organism evidence="7 8">
    <name type="scientific">Hebeloma cylindrosporum</name>
    <dbReference type="NCBI Taxonomy" id="76867"/>
    <lineage>
        <taxon>Eukaryota</taxon>
        <taxon>Fungi</taxon>
        <taxon>Dikarya</taxon>
        <taxon>Basidiomycota</taxon>
        <taxon>Agaricomycotina</taxon>
        <taxon>Agaricomycetes</taxon>
        <taxon>Agaricomycetidae</taxon>
        <taxon>Agaricales</taxon>
        <taxon>Agaricineae</taxon>
        <taxon>Hymenogastraceae</taxon>
        <taxon>Hebeloma</taxon>
    </lineage>
</organism>
<keyword evidence="4" id="KW-0904">Protein phosphatase</keyword>
<dbReference type="GO" id="GO:0005737">
    <property type="term" value="C:cytoplasm"/>
    <property type="evidence" value="ECO:0007669"/>
    <property type="project" value="TreeGrafter"/>
</dbReference>
<keyword evidence="8" id="KW-1185">Reference proteome</keyword>
<evidence type="ECO:0000256" key="3">
    <source>
        <dbReference type="ARBA" id="ARBA00022801"/>
    </source>
</evidence>
<dbReference type="STRING" id="686832.A0A0C2XEY9"/>
<evidence type="ECO:0000256" key="2">
    <source>
        <dbReference type="ARBA" id="ARBA00013064"/>
    </source>
</evidence>
<dbReference type="Pfam" id="PF00782">
    <property type="entry name" value="DSPc"/>
    <property type="match status" value="1"/>
</dbReference>
<keyword evidence="3" id="KW-0378">Hydrolase</keyword>
<dbReference type="PROSITE" id="PS50056">
    <property type="entry name" value="TYR_PHOSPHATASE_2"/>
    <property type="match status" value="1"/>
</dbReference>
<dbReference type="EC" id="3.1.3.48" evidence="2"/>
<proteinExistence type="inferred from homology"/>